<protein>
    <recommendedName>
        <fullName evidence="1">DUF4377 domain-containing protein</fullName>
    </recommendedName>
</protein>
<name>A0A0A2E8J5_9PORP</name>
<dbReference type="Proteomes" id="UP000030103">
    <property type="component" value="Unassembled WGS sequence"/>
</dbReference>
<dbReference type="RefSeq" id="WP_036874186.1">
    <property type="nucleotide sequence ID" value="NZ_JRFA01000017.1"/>
</dbReference>
<evidence type="ECO:0000259" key="1">
    <source>
        <dbReference type="Pfam" id="PF14302"/>
    </source>
</evidence>
<dbReference type="OrthoDB" id="880459at2"/>
<dbReference type="EMBL" id="JRFA01000017">
    <property type="protein sequence ID" value="KGN73937.1"/>
    <property type="molecule type" value="Genomic_DNA"/>
</dbReference>
<comment type="caution">
    <text evidence="2">The sequence shown here is derived from an EMBL/GenBank/DDBJ whole genome shotgun (WGS) entry which is preliminary data.</text>
</comment>
<dbReference type="InterPro" id="IPR025485">
    <property type="entry name" value="DUF4377"/>
</dbReference>
<keyword evidence="3" id="KW-1185">Reference proteome</keyword>
<dbReference type="AlphaFoldDB" id="A0A0A2E8J5"/>
<sequence length="102" mass="11804">MNNTIEEDWTEDITILVASDIVDFYPFENNGIPTKGIKVKEESDKVWKSLPVTFIAGFNYESGYEYKLQVLKNHLARHPMDGLAYSYSLKEIIYKKKVVNIP</sequence>
<dbReference type="Pfam" id="PF14302">
    <property type="entry name" value="DUF4377"/>
    <property type="match status" value="1"/>
</dbReference>
<feature type="domain" description="DUF4377" evidence="1">
    <location>
        <begin position="33"/>
        <end position="95"/>
    </location>
</feature>
<proteinExistence type="predicted"/>
<evidence type="ECO:0000313" key="2">
    <source>
        <dbReference type="EMBL" id="KGN73937.1"/>
    </source>
</evidence>
<evidence type="ECO:0000313" key="3">
    <source>
        <dbReference type="Proteomes" id="UP000030103"/>
    </source>
</evidence>
<dbReference type="STRING" id="28115.HQ47_06785"/>
<organism evidence="2 3">
    <name type="scientific">Porphyromonas macacae</name>
    <dbReference type="NCBI Taxonomy" id="28115"/>
    <lineage>
        <taxon>Bacteria</taxon>
        <taxon>Pseudomonadati</taxon>
        <taxon>Bacteroidota</taxon>
        <taxon>Bacteroidia</taxon>
        <taxon>Bacteroidales</taxon>
        <taxon>Porphyromonadaceae</taxon>
        <taxon>Porphyromonas</taxon>
    </lineage>
</organism>
<accession>A0A0A2E8J5</accession>
<gene>
    <name evidence="2" type="ORF">HQ47_06785</name>
</gene>
<reference evidence="2 3" key="1">
    <citation type="submission" date="2014-09" db="EMBL/GenBank/DDBJ databases">
        <title>Draft Genome Sequence of Porphyromonas macacae COT-192_OH2859.</title>
        <authorList>
            <person name="Wallis C."/>
            <person name="Deusch O."/>
            <person name="O'Flynn C."/>
            <person name="Davis I."/>
            <person name="Horsfall A."/>
            <person name="Kirkwood N."/>
            <person name="Harris S."/>
            <person name="Eisen J.A."/>
            <person name="Coil D.A."/>
            <person name="Darling A.E."/>
            <person name="Jospin G."/>
            <person name="Alexiev A."/>
        </authorList>
    </citation>
    <scope>NUCLEOTIDE SEQUENCE [LARGE SCALE GENOMIC DNA]</scope>
    <source>
        <strain evidence="3">COT-192 OH2859</strain>
    </source>
</reference>